<accession>A0A401TE22</accession>
<dbReference type="AlphaFoldDB" id="A0A401TE22"/>
<reference evidence="2 3" key="1">
    <citation type="journal article" date="2018" name="Nat. Ecol. Evol.">
        <title>Shark genomes provide insights into elasmobranch evolution and the origin of vertebrates.</title>
        <authorList>
            <person name="Hara Y"/>
            <person name="Yamaguchi K"/>
            <person name="Onimaru K"/>
            <person name="Kadota M"/>
            <person name="Koyanagi M"/>
            <person name="Keeley SD"/>
            <person name="Tatsumi K"/>
            <person name="Tanaka K"/>
            <person name="Motone F"/>
            <person name="Kageyama Y"/>
            <person name="Nozu R"/>
            <person name="Adachi N"/>
            <person name="Nishimura O"/>
            <person name="Nakagawa R"/>
            <person name="Tanegashima C"/>
            <person name="Kiyatake I"/>
            <person name="Matsumoto R"/>
            <person name="Murakumo K"/>
            <person name="Nishida K"/>
            <person name="Terakita A"/>
            <person name="Kuratani S"/>
            <person name="Sato K"/>
            <person name="Hyodo S Kuraku.S."/>
        </authorList>
    </citation>
    <scope>NUCLEOTIDE SEQUENCE [LARGE SCALE GENOMIC DNA]</scope>
</reference>
<feature type="non-terminal residue" evidence="2">
    <location>
        <position position="119"/>
    </location>
</feature>
<gene>
    <name evidence="2" type="ORF">chiPu_0024852</name>
</gene>
<evidence type="ECO:0000256" key="1">
    <source>
        <dbReference type="SAM" id="MobiDB-lite"/>
    </source>
</evidence>
<name>A0A401TE22_CHIPU</name>
<protein>
    <submittedName>
        <fullName evidence="2">Uncharacterized protein</fullName>
    </submittedName>
</protein>
<proteinExistence type="predicted"/>
<keyword evidence="3" id="KW-1185">Reference proteome</keyword>
<sequence length="119" mass="12556">MAASEGGARCNDITSADGWWACPAPPPPPNLPTSRAPLQWEAEGGVEASQPEGRRAGRPMGWKGVACADQWEGGPVRVGWGCWQPEPLSRSGAAGGSGHPEAGGKRRLITSWRRAEFPL</sequence>
<dbReference type="Proteomes" id="UP000287033">
    <property type="component" value="Unassembled WGS sequence"/>
</dbReference>
<organism evidence="2 3">
    <name type="scientific">Chiloscyllium punctatum</name>
    <name type="common">Brownbanded bambooshark</name>
    <name type="synonym">Hemiscyllium punctatum</name>
    <dbReference type="NCBI Taxonomy" id="137246"/>
    <lineage>
        <taxon>Eukaryota</taxon>
        <taxon>Metazoa</taxon>
        <taxon>Chordata</taxon>
        <taxon>Craniata</taxon>
        <taxon>Vertebrata</taxon>
        <taxon>Chondrichthyes</taxon>
        <taxon>Elasmobranchii</taxon>
        <taxon>Galeomorphii</taxon>
        <taxon>Galeoidea</taxon>
        <taxon>Orectolobiformes</taxon>
        <taxon>Hemiscylliidae</taxon>
        <taxon>Chiloscyllium</taxon>
    </lineage>
</organism>
<evidence type="ECO:0000313" key="2">
    <source>
        <dbReference type="EMBL" id="GCC40892.1"/>
    </source>
</evidence>
<feature type="region of interest" description="Disordered" evidence="1">
    <location>
        <begin position="89"/>
        <end position="119"/>
    </location>
</feature>
<dbReference type="EMBL" id="BEZZ01047324">
    <property type="protein sequence ID" value="GCC40892.1"/>
    <property type="molecule type" value="Genomic_DNA"/>
</dbReference>
<evidence type="ECO:0000313" key="3">
    <source>
        <dbReference type="Proteomes" id="UP000287033"/>
    </source>
</evidence>
<comment type="caution">
    <text evidence="2">The sequence shown here is derived from an EMBL/GenBank/DDBJ whole genome shotgun (WGS) entry which is preliminary data.</text>
</comment>